<sequence>MRVGVLSDTHIPSKSKRLPEELITAFGQVDHIIHLGDIISQSVLDELGTLAPVTAVSGNADPEQLKQELGTKKLINLGGFLIGIVHGHGTSGKTADRAFRAFAGDDVDCILFGHSHIPLCEFRERILMFNPGSPTDKRRNRFYSFGILELDTEIKARHYFF</sequence>
<keyword evidence="2" id="KW-1185">Reference proteome</keyword>
<reference evidence="1" key="1">
    <citation type="submission" date="2019-08" db="EMBL/GenBank/DDBJ databases">
        <title>Genome sequence of Clostridiales bacterium MT110.</title>
        <authorList>
            <person name="Cao J."/>
        </authorList>
    </citation>
    <scope>NUCLEOTIDE SEQUENCE</scope>
    <source>
        <strain evidence="1">MT110</strain>
    </source>
</reference>
<dbReference type="EMBL" id="CP042469">
    <property type="protein sequence ID" value="QOX65564.1"/>
    <property type="molecule type" value="Genomic_DNA"/>
</dbReference>
<protein>
    <submittedName>
        <fullName evidence="1">Metallophosphoesterase family protein</fullName>
    </submittedName>
</protein>
<accession>A0ACD1AGV2</accession>
<proteinExistence type="predicted"/>
<dbReference type="Proteomes" id="UP000594014">
    <property type="component" value="Chromosome"/>
</dbReference>
<gene>
    <name evidence="1" type="ORF">FRZ06_20500</name>
</gene>
<evidence type="ECO:0000313" key="1">
    <source>
        <dbReference type="EMBL" id="QOX65564.1"/>
    </source>
</evidence>
<name>A0ACD1AGV2_9FIRM</name>
<evidence type="ECO:0000313" key="2">
    <source>
        <dbReference type="Proteomes" id="UP000594014"/>
    </source>
</evidence>
<organism evidence="1 2">
    <name type="scientific">Anoxybacterium hadale</name>
    <dbReference type="NCBI Taxonomy" id="3408580"/>
    <lineage>
        <taxon>Bacteria</taxon>
        <taxon>Bacillati</taxon>
        <taxon>Bacillota</taxon>
        <taxon>Clostridia</taxon>
        <taxon>Peptostreptococcales</taxon>
        <taxon>Anaerovoracaceae</taxon>
        <taxon>Anoxybacterium</taxon>
    </lineage>
</organism>